<feature type="compositionally biased region" description="Low complexity" evidence="13">
    <location>
        <begin position="717"/>
        <end position="735"/>
    </location>
</feature>
<evidence type="ECO:0000256" key="5">
    <source>
        <dbReference type="ARBA" id="ARBA00021059"/>
    </source>
</evidence>
<dbReference type="RefSeq" id="XP_030984122.1">
    <property type="nucleotide sequence ID" value="XM_031124343.1"/>
</dbReference>
<dbReference type="InterPro" id="IPR001138">
    <property type="entry name" value="Zn2Cys6_DnaBD"/>
</dbReference>
<dbReference type="InterPro" id="IPR033747">
    <property type="entry name" value="PurE_ClassI"/>
</dbReference>
<feature type="region of interest" description="Disordered" evidence="13">
    <location>
        <begin position="898"/>
        <end position="923"/>
    </location>
</feature>
<name>A0A6P8BAB9_PYRGI</name>
<dbReference type="PROSITE" id="PS50048">
    <property type="entry name" value="ZN2_CY6_FUNGAL_2"/>
    <property type="match status" value="1"/>
</dbReference>
<evidence type="ECO:0000256" key="6">
    <source>
        <dbReference type="ARBA" id="ARBA00022741"/>
    </source>
</evidence>
<dbReference type="SUPFAM" id="SSF52440">
    <property type="entry name" value="PreATP-grasp domain"/>
    <property type="match status" value="1"/>
</dbReference>
<reference evidence="17" key="3">
    <citation type="submission" date="2025-08" db="UniProtKB">
        <authorList>
            <consortium name="RefSeq"/>
        </authorList>
    </citation>
    <scope>IDENTIFICATION</scope>
    <source>
        <strain evidence="17">NI907</strain>
    </source>
</reference>
<protein>
    <recommendedName>
        <fullName evidence="5">Phosphoribosylaminoimidazole carboxylase</fullName>
        <ecNumber evidence="4">4.1.1.21</ecNumber>
    </recommendedName>
</protein>
<dbReference type="KEGG" id="pgri:PgNI_04294"/>
<dbReference type="InterPro" id="IPR005875">
    <property type="entry name" value="PurK"/>
</dbReference>
<dbReference type="UniPathway" id="UPA00074">
    <property type="reaction ID" value="UER00130"/>
</dbReference>
<dbReference type="InterPro" id="IPR013815">
    <property type="entry name" value="ATP_grasp_subdomain_1"/>
</dbReference>
<dbReference type="Pfam" id="PF02222">
    <property type="entry name" value="ATP-grasp"/>
    <property type="match status" value="1"/>
</dbReference>
<dbReference type="Gene3D" id="3.30.470.20">
    <property type="entry name" value="ATP-grasp fold, B domain"/>
    <property type="match status" value="1"/>
</dbReference>
<dbReference type="InterPro" id="IPR011054">
    <property type="entry name" value="Rudment_hybrid_motif"/>
</dbReference>
<dbReference type="GO" id="GO:0006189">
    <property type="term" value="P:'de novo' IMP biosynthetic process"/>
    <property type="evidence" value="ECO:0007669"/>
    <property type="project" value="UniProtKB-UniPathway"/>
</dbReference>
<keyword evidence="10" id="KW-0456">Lyase</keyword>
<dbReference type="EC" id="4.1.1.21" evidence="4"/>
<keyword evidence="16" id="KW-1185">Reference proteome</keyword>
<evidence type="ECO:0000256" key="8">
    <source>
        <dbReference type="ARBA" id="ARBA00022793"/>
    </source>
</evidence>
<dbReference type="InterPro" id="IPR011761">
    <property type="entry name" value="ATP-grasp"/>
</dbReference>
<dbReference type="PROSITE" id="PS00463">
    <property type="entry name" value="ZN2_CY6_FUNGAL_1"/>
    <property type="match status" value="1"/>
</dbReference>
<dbReference type="Gene3D" id="3.40.50.1970">
    <property type="match status" value="1"/>
</dbReference>
<keyword evidence="9 12" id="KW-0067">ATP-binding</keyword>
<dbReference type="Pfam" id="PF00731">
    <property type="entry name" value="AIRC"/>
    <property type="match status" value="1"/>
</dbReference>
<evidence type="ECO:0000256" key="1">
    <source>
        <dbReference type="ARBA" id="ARBA00001244"/>
    </source>
</evidence>
<dbReference type="InterPro" id="IPR000031">
    <property type="entry name" value="PurE_dom"/>
</dbReference>
<dbReference type="Gene3D" id="4.10.240.10">
    <property type="entry name" value="Zn(2)-C6 fungal-type DNA-binding domain"/>
    <property type="match status" value="1"/>
</dbReference>
<feature type="region of interest" description="Disordered" evidence="13">
    <location>
        <begin position="967"/>
        <end position="1013"/>
    </location>
</feature>
<evidence type="ECO:0000259" key="14">
    <source>
        <dbReference type="PROSITE" id="PS50048"/>
    </source>
</evidence>
<dbReference type="InterPro" id="IPR036864">
    <property type="entry name" value="Zn2-C6_fun-type_DNA-bd_sf"/>
</dbReference>
<sequence length="1263" mass="135594">MSQKPVVGLLGGGQLGRMLCEAAGPLGFPIAILDEGNSPAKQALHGPHVDGSFKDPQKIRELARKCDVLTVEIEHVDTEVLEEIATKGVEVEGSMKKIPVNPSWETIRLIQDKFLQKEHYRKHKLPIAEQVAIESGDAMLPSLKEAGRKFGYPLMLKARKGSYDGRGNFKISSEADLEQAVKELGSLSLYAEKWCKFVQELAVMAVRTEDDQGNLKSLAAYPAVETIHEDSICTKTFMPPRNVSVEICEKARETARQVISTISGRGVFAVEMFLLEDSSILVNEVAPRPHNSGHYTIEAVPYFSQYKAQLYALLDLPIPKQLKPRVASAIMINILGGAGPESHNDLVETAARSFEDDVDVYVHLYGKASKPGRKIGHITITSELGIAELQKKSEHLFVLADAMRAERLKAASAQLRPQESVVKSGPGATPAKTDALVLVTMGSDSDLPVMKAGLDILKQFGVPYEVRITSAHRTPNLMGDVAAQAAGRGIKVAIAAAGGAAHLPGMFASHCPIPVIGVPVKATHLDGQDSLLSIVQMPRGVPVATVGINNSTNAALLAIRMLGSFIPKYQDQMKSYQQDMEDAVLAKDEELRGIGYESYLAKMAIPNRANPGQAGIPKRAMAPCGSDKVSVLRGNGGPRETTLANDYDSMRGRTRRAHTKSSNGCLACKQRHIKCDEGGPPCSNCIIRKAASACTYPSRRTSRPVSATSPGQLSTCSSSSSGSSGSSSSSGSSGSLSDTNMTAAMFANWKRDPAMIAPDPMDPLMSPIHARPWTPSPRSFSSSAEDVTTSTASILGGGFLSRTPSPDRQRLELELFHRWSSHTYRGLCILPECASYFATALPRSMLQHDFMLSAVLALSALDIAVSNVDRGREVEGRRYLQAAFEYCTAATEQFRGAIGSGDASSGDGGDYESGSGDDSTVKVGTVPVTRDNIDVFTHFATLNGFFHLALPSVYGASRLPVHSGIRRSNSISSNSSSSVSNVSLNSSSVHSSGGGGGGGGTPGKGGIISTDDPPPLIPPPDELIQSTPGISRFHSYLCMFAGSVHTASLNWEWYMSSPAGSSPRLLAAAAAATDKDWEARELIDPETRAMLHRAERIARTVRVSSWRQGRAVVGDDGAGLSGDQVFWEIPSYRGAVASLAEKFAELELGRMVAPFRVMVGGSTHTGRRLVAGDDEQLQRALGGEYLVGLGSREPVALIVAIFIFVCVARSLKARYGAMLWWVRTLAVEVIEEATTICMREIGYLEDTREVCKWARKDVGLDPL</sequence>
<dbReference type="SMART" id="SM01001">
    <property type="entry name" value="AIRC"/>
    <property type="match status" value="1"/>
</dbReference>
<feature type="compositionally biased region" description="Gly residues" evidence="13">
    <location>
        <begin position="992"/>
        <end position="1006"/>
    </location>
</feature>
<comment type="catalytic activity">
    <reaction evidence="1">
        <text>5-amino-1-(5-phospho-D-ribosyl)imidazole-4-carboxylate + H(+) = 5-amino-1-(5-phospho-beta-D-ribosyl)imidazole + CO2</text>
        <dbReference type="Rhea" id="RHEA:10792"/>
        <dbReference type="ChEBI" id="CHEBI:15378"/>
        <dbReference type="ChEBI" id="CHEBI:16526"/>
        <dbReference type="ChEBI" id="CHEBI:77657"/>
        <dbReference type="ChEBI" id="CHEBI:137981"/>
        <dbReference type="EC" id="4.1.1.21"/>
    </reaction>
</comment>
<dbReference type="PANTHER" id="PTHR11609">
    <property type="entry name" value="PURINE BIOSYNTHESIS PROTEIN 6/7, PUR6/7"/>
    <property type="match status" value="1"/>
</dbReference>
<keyword evidence="8" id="KW-0210">Decarboxylase</keyword>
<evidence type="ECO:0000256" key="10">
    <source>
        <dbReference type="ARBA" id="ARBA00023239"/>
    </source>
</evidence>
<evidence type="ECO:0000256" key="7">
    <source>
        <dbReference type="ARBA" id="ARBA00022755"/>
    </source>
</evidence>
<evidence type="ECO:0000259" key="15">
    <source>
        <dbReference type="PROSITE" id="PS50975"/>
    </source>
</evidence>
<dbReference type="PANTHER" id="PTHR11609:SF5">
    <property type="entry name" value="PHOSPHORIBOSYLAMINOIMIDAZOLE CARBOXYLASE"/>
    <property type="match status" value="1"/>
</dbReference>
<proteinExistence type="inferred from homology"/>
<evidence type="ECO:0000256" key="11">
    <source>
        <dbReference type="ARBA" id="ARBA00023242"/>
    </source>
</evidence>
<feature type="region of interest" description="Disordered" evidence="13">
    <location>
        <begin position="697"/>
        <end position="737"/>
    </location>
</feature>
<gene>
    <name evidence="17" type="ORF">PgNI_04294</name>
</gene>
<feature type="compositionally biased region" description="Polar residues" evidence="13">
    <location>
        <begin position="703"/>
        <end position="716"/>
    </location>
</feature>
<dbReference type="GeneID" id="41959252"/>
<accession>A0A6P8BAB9</accession>
<dbReference type="Gene3D" id="3.40.50.20">
    <property type="match status" value="1"/>
</dbReference>
<comment type="similarity">
    <text evidence="3">In the C-terminal section; belongs to the AIR carboxylase family. Class I subfamily.</text>
</comment>
<evidence type="ECO:0000256" key="2">
    <source>
        <dbReference type="ARBA" id="ARBA00004747"/>
    </source>
</evidence>
<dbReference type="InterPro" id="IPR040686">
    <property type="entry name" value="PurK_C"/>
</dbReference>
<dbReference type="Pfam" id="PF17769">
    <property type="entry name" value="PurK_C"/>
    <property type="match status" value="1"/>
</dbReference>
<dbReference type="InterPro" id="IPR003135">
    <property type="entry name" value="ATP-grasp_carboxylate-amine"/>
</dbReference>
<dbReference type="InterPro" id="IPR016185">
    <property type="entry name" value="PreATP-grasp_dom_sf"/>
</dbReference>
<dbReference type="AlphaFoldDB" id="A0A6P8BAB9"/>
<dbReference type="Gene3D" id="3.30.1490.20">
    <property type="entry name" value="ATP-grasp fold, A domain"/>
    <property type="match status" value="1"/>
</dbReference>
<reference evidence="17" key="2">
    <citation type="submission" date="2019-10" db="EMBL/GenBank/DDBJ databases">
        <authorList>
            <consortium name="NCBI Genome Project"/>
        </authorList>
    </citation>
    <scope>NUCLEOTIDE SEQUENCE</scope>
    <source>
        <strain evidence="17">NI907</strain>
    </source>
</reference>
<dbReference type="GO" id="GO:0004638">
    <property type="term" value="F:phosphoribosylaminoimidazole carboxylase activity"/>
    <property type="evidence" value="ECO:0007669"/>
    <property type="project" value="UniProtKB-EC"/>
</dbReference>
<dbReference type="GO" id="GO:0005524">
    <property type="term" value="F:ATP binding"/>
    <property type="evidence" value="ECO:0007669"/>
    <property type="project" value="UniProtKB-UniRule"/>
</dbReference>
<dbReference type="HAMAP" id="MF_01928">
    <property type="entry name" value="PurK"/>
    <property type="match status" value="1"/>
</dbReference>
<dbReference type="SUPFAM" id="SSF52255">
    <property type="entry name" value="N5-CAIR mutase (phosphoribosylaminoimidazole carboxylase, PurE)"/>
    <property type="match status" value="1"/>
</dbReference>
<dbReference type="SUPFAM" id="SSF51246">
    <property type="entry name" value="Rudiment single hybrid motif"/>
    <property type="match status" value="1"/>
</dbReference>
<dbReference type="GO" id="GO:0000981">
    <property type="term" value="F:DNA-binding transcription factor activity, RNA polymerase II-specific"/>
    <property type="evidence" value="ECO:0007669"/>
    <property type="project" value="InterPro"/>
</dbReference>
<dbReference type="GO" id="GO:0008270">
    <property type="term" value="F:zinc ion binding"/>
    <property type="evidence" value="ECO:0007669"/>
    <property type="project" value="InterPro"/>
</dbReference>
<evidence type="ECO:0000313" key="17">
    <source>
        <dbReference type="RefSeq" id="XP_030984122.1"/>
    </source>
</evidence>
<evidence type="ECO:0000256" key="12">
    <source>
        <dbReference type="PROSITE-ProRule" id="PRU00409"/>
    </source>
</evidence>
<dbReference type="Pfam" id="PF00172">
    <property type="entry name" value="Zn_clus"/>
    <property type="match status" value="1"/>
</dbReference>
<reference evidence="17" key="1">
    <citation type="journal article" date="2019" name="Mol. Biol. Evol.">
        <title>Blast fungal genomes show frequent chromosomal changes, gene gains and losses, and effector gene turnover.</title>
        <authorList>
            <person name="Gomez Luciano L.B."/>
            <person name="Jason Tsai I."/>
            <person name="Chuma I."/>
            <person name="Tosa Y."/>
            <person name="Chen Y.H."/>
            <person name="Li J.Y."/>
            <person name="Li M.Y."/>
            <person name="Jade Lu M.Y."/>
            <person name="Nakayashiki H."/>
            <person name="Li W.H."/>
        </authorList>
    </citation>
    <scope>NUCLEOTIDE SEQUENCE</scope>
    <source>
        <strain evidence="17">NI907</strain>
    </source>
</reference>
<dbReference type="SUPFAM" id="SSF56059">
    <property type="entry name" value="Glutathione synthetase ATP-binding domain-like"/>
    <property type="match status" value="1"/>
</dbReference>
<evidence type="ECO:0000256" key="9">
    <source>
        <dbReference type="ARBA" id="ARBA00022840"/>
    </source>
</evidence>
<evidence type="ECO:0000313" key="16">
    <source>
        <dbReference type="Proteomes" id="UP000515153"/>
    </source>
</evidence>
<keyword evidence="11" id="KW-0539">Nucleus</keyword>
<comment type="pathway">
    <text evidence="2">Purine metabolism; IMP biosynthesis via de novo pathway; 5-amino-1-(5-phospho-D-ribosyl)imidazole-4-carboxylate from 5-amino-1-(5-phospho-D-ribosyl)imidazole (carboxylase route): step 1/1.</text>
</comment>
<dbReference type="InterPro" id="IPR054350">
    <property type="entry name" value="PurT/PurK_preATP-grasp"/>
</dbReference>
<dbReference type="NCBIfam" id="TIGR01161">
    <property type="entry name" value="purK"/>
    <property type="match status" value="1"/>
</dbReference>
<evidence type="ECO:0000256" key="4">
    <source>
        <dbReference type="ARBA" id="ARBA00012329"/>
    </source>
</evidence>
<feature type="domain" description="ATP-grasp" evidence="15">
    <location>
        <begin position="117"/>
        <end position="314"/>
    </location>
</feature>
<dbReference type="Pfam" id="PF22660">
    <property type="entry name" value="RS_preATP-grasp-like"/>
    <property type="match status" value="1"/>
</dbReference>
<dbReference type="SMART" id="SM00066">
    <property type="entry name" value="GAL4"/>
    <property type="match status" value="1"/>
</dbReference>
<evidence type="ECO:0000256" key="13">
    <source>
        <dbReference type="SAM" id="MobiDB-lite"/>
    </source>
</evidence>
<evidence type="ECO:0000256" key="3">
    <source>
        <dbReference type="ARBA" id="ARBA00006114"/>
    </source>
</evidence>
<keyword evidence="6 12" id="KW-0547">Nucleotide-binding</keyword>
<dbReference type="Proteomes" id="UP000515153">
    <property type="component" value="Unplaced"/>
</dbReference>
<feature type="domain" description="Zn(2)-C6 fungal-type" evidence="14">
    <location>
        <begin position="664"/>
        <end position="696"/>
    </location>
</feature>
<dbReference type="NCBIfam" id="TIGR01162">
    <property type="entry name" value="purE"/>
    <property type="match status" value="1"/>
</dbReference>
<feature type="compositionally biased region" description="Low complexity" evidence="13">
    <location>
        <begin position="967"/>
        <end position="991"/>
    </location>
</feature>
<dbReference type="HAMAP" id="MF_01929">
    <property type="entry name" value="PurE_classI"/>
    <property type="match status" value="1"/>
</dbReference>
<dbReference type="PROSITE" id="PS50975">
    <property type="entry name" value="ATP_GRASP"/>
    <property type="match status" value="1"/>
</dbReference>
<dbReference type="SUPFAM" id="SSF57701">
    <property type="entry name" value="Zn2/Cys6 DNA-binding domain"/>
    <property type="match status" value="1"/>
</dbReference>
<dbReference type="CDD" id="cd00067">
    <property type="entry name" value="GAL4"/>
    <property type="match status" value="1"/>
</dbReference>
<organism evidence="16 17">
    <name type="scientific">Pyricularia grisea</name>
    <name type="common">Crabgrass-specific blast fungus</name>
    <name type="synonym">Magnaporthe grisea</name>
    <dbReference type="NCBI Taxonomy" id="148305"/>
    <lineage>
        <taxon>Eukaryota</taxon>
        <taxon>Fungi</taxon>
        <taxon>Dikarya</taxon>
        <taxon>Ascomycota</taxon>
        <taxon>Pezizomycotina</taxon>
        <taxon>Sordariomycetes</taxon>
        <taxon>Sordariomycetidae</taxon>
        <taxon>Magnaporthales</taxon>
        <taxon>Pyriculariaceae</taxon>
        <taxon>Pyricularia</taxon>
    </lineage>
</organism>
<keyword evidence="7" id="KW-0658">Purine biosynthesis</keyword>